<comment type="caution">
    <text evidence="3">The sequence shown here is derived from an EMBL/GenBank/DDBJ whole genome shotgun (WGS) entry which is preliminary data.</text>
</comment>
<name>A0ABR3X121_9PEZI</name>
<dbReference type="Proteomes" id="UP001583177">
    <property type="component" value="Unassembled WGS sequence"/>
</dbReference>
<evidence type="ECO:0000256" key="1">
    <source>
        <dbReference type="SAM" id="MobiDB-lite"/>
    </source>
</evidence>
<feature type="region of interest" description="Disordered" evidence="1">
    <location>
        <begin position="37"/>
        <end position="85"/>
    </location>
</feature>
<dbReference type="EMBL" id="JAWRVE010000040">
    <property type="protein sequence ID" value="KAL1869575.1"/>
    <property type="molecule type" value="Genomic_DNA"/>
</dbReference>
<feature type="region of interest" description="Disordered" evidence="1">
    <location>
        <begin position="484"/>
        <end position="507"/>
    </location>
</feature>
<reference evidence="3 4" key="1">
    <citation type="journal article" date="2024" name="IMA Fungus">
        <title>IMA Genome - F19 : A genome assembly and annotation guide to empower mycologists, including annotated draft genome sequences of Ceratocystis pirilliformis, Diaporthe australafricana, Fusarium ophioides, Paecilomyces lecythidis, and Sporothrix stenoceras.</title>
        <authorList>
            <person name="Aylward J."/>
            <person name="Wilson A.M."/>
            <person name="Visagie C.M."/>
            <person name="Spraker J."/>
            <person name="Barnes I."/>
            <person name="Buitendag C."/>
            <person name="Ceriani C."/>
            <person name="Del Mar Angel L."/>
            <person name="du Plessis D."/>
            <person name="Fuchs T."/>
            <person name="Gasser K."/>
            <person name="Kramer D."/>
            <person name="Li W."/>
            <person name="Munsamy K."/>
            <person name="Piso A."/>
            <person name="Price J.L."/>
            <person name="Sonnekus B."/>
            <person name="Thomas C."/>
            <person name="van der Nest A."/>
            <person name="van Dijk A."/>
            <person name="van Heerden A."/>
            <person name="van Vuuren N."/>
            <person name="Yilmaz N."/>
            <person name="Duong T.A."/>
            <person name="van der Merwe N.A."/>
            <person name="Wingfield M.J."/>
            <person name="Wingfield B.D."/>
        </authorList>
    </citation>
    <scope>NUCLEOTIDE SEQUENCE [LARGE SCALE GENOMIC DNA]</scope>
    <source>
        <strain evidence="3 4">CMW 18300</strain>
    </source>
</reference>
<feature type="region of interest" description="Disordered" evidence="1">
    <location>
        <begin position="257"/>
        <end position="276"/>
    </location>
</feature>
<feature type="compositionally biased region" description="Gly residues" evidence="1">
    <location>
        <begin position="59"/>
        <end position="69"/>
    </location>
</feature>
<feature type="region of interest" description="Disordered" evidence="1">
    <location>
        <begin position="107"/>
        <end position="144"/>
    </location>
</feature>
<protein>
    <submittedName>
        <fullName evidence="3">Uncharacterized protein</fullName>
    </submittedName>
</protein>
<proteinExistence type="predicted"/>
<evidence type="ECO:0000313" key="3">
    <source>
        <dbReference type="EMBL" id="KAL1869575.1"/>
    </source>
</evidence>
<feature type="signal peptide" evidence="2">
    <location>
        <begin position="1"/>
        <end position="19"/>
    </location>
</feature>
<accession>A0ABR3X121</accession>
<feature type="compositionally biased region" description="Gly residues" evidence="1">
    <location>
        <begin position="263"/>
        <end position="276"/>
    </location>
</feature>
<evidence type="ECO:0000256" key="2">
    <source>
        <dbReference type="SAM" id="SignalP"/>
    </source>
</evidence>
<feature type="region of interest" description="Disordered" evidence="1">
    <location>
        <begin position="210"/>
        <end position="231"/>
    </location>
</feature>
<feature type="compositionally biased region" description="Basic and acidic residues" evidence="1">
    <location>
        <begin position="559"/>
        <end position="588"/>
    </location>
</feature>
<keyword evidence="4" id="KW-1185">Reference proteome</keyword>
<gene>
    <name evidence="3" type="ORF">Daus18300_005429</name>
</gene>
<organism evidence="3 4">
    <name type="scientific">Diaporthe australafricana</name>
    <dbReference type="NCBI Taxonomy" id="127596"/>
    <lineage>
        <taxon>Eukaryota</taxon>
        <taxon>Fungi</taxon>
        <taxon>Dikarya</taxon>
        <taxon>Ascomycota</taxon>
        <taxon>Pezizomycotina</taxon>
        <taxon>Sordariomycetes</taxon>
        <taxon>Sordariomycetidae</taxon>
        <taxon>Diaporthales</taxon>
        <taxon>Diaporthaceae</taxon>
        <taxon>Diaporthe</taxon>
    </lineage>
</organism>
<feature type="region of interest" description="Disordered" evidence="1">
    <location>
        <begin position="542"/>
        <end position="603"/>
    </location>
</feature>
<evidence type="ECO:0000313" key="4">
    <source>
        <dbReference type="Proteomes" id="UP001583177"/>
    </source>
</evidence>
<sequence length="671" mass="68696">MQLQSTFGAFLVAFTIANAAPLLPDHEVNSDMRAWSGKLPEQDRFPNSADIMARDPKGGKGGGSGGSGKPPGKQQDGGNSFTQDVLSNTAGSVISDGIWYGVDQATAENPPAKRSPKGGKGPSKPPGKPVENNQNGGGSFTQDVLSNTAGSVISDGVWYGVDQAANAKRSPKGGRGGGRAGDFGKDVASDVAADTISTGLWYGVDQAANAKRSPKGGRGGGRGPSRLGDFGKDVVSDVVADGISTGIYTGVDQAVNAKRSPKGGRGGGGRGGGRLGDFGKDVASDVIADGISTGIYTGVDQAVNAKRSPKGGRGGGGRGGGRLGDFGKDVASDVIADGISTGIYTGVDQAVNAKRDPRFRFGGFGGLGRFGKDVASDVAAEGVSTGVSAGVDQATNEKRKFSTHEFPKDLNRGGICAGTIEVCGGGPKISTPDVMCAGLNCDKSEDVTGPGASSDDIFAGVPTGADQATNEKRFLDTQTQDHALQKDCGSDKPCNSPKPDPDWSERLSKTHDDLSCAGDEFSCGDKNIYYPAMDDTMAGAIARRGRSRKGSPKSSTPKDSTKDKSTTDKKAGDDKAAPKDEGNDRDTSDNDDSSNSRGGFRDGAKDMALNIVGDAASQAVNYGVQNALYSQPGEAPVPADGEEAIPMEGEEEAVPAEGEEAVVKRALRFFA</sequence>
<keyword evidence="2" id="KW-0732">Signal</keyword>
<feature type="chain" id="PRO_5046734922" evidence="2">
    <location>
        <begin position="20"/>
        <end position="671"/>
    </location>
</feature>